<keyword evidence="7 13" id="KW-0436">Ligase</keyword>
<dbReference type="FunFam" id="3.40.50.620:FF:000114">
    <property type="entry name" value="Pantothenate synthetase"/>
    <property type="match status" value="1"/>
</dbReference>
<dbReference type="EMBL" id="RFLY01000008">
    <property type="protein sequence ID" value="RMH93010.1"/>
    <property type="molecule type" value="Genomic_DNA"/>
</dbReference>
<evidence type="ECO:0000256" key="1">
    <source>
        <dbReference type="ARBA" id="ARBA00004496"/>
    </source>
</evidence>
<keyword evidence="10 13" id="KW-0067">ATP-binding</keyword>
<comment type="caution">
    <text evidence="14">The sequence shown here is derived from an EMBL/GenBank/DDBJ whole genome shotgun (WGS) entry which is preliminary data.</text>
</comment>
<keyword evidence="6 13" id="KW-0963">Cytoplasm</keyword>
<dbReference type="Gene3D" id="3.40.50.620">
    <property type="entry name" value="HUPs"/>
    <property type="match status" value="1"/>
</dbReference>
<keyword evidence="9 13" id="KW-0547">Nucleotide-binding</keyword>
<name>A0A3M2HZD2_9GAMM</name>
<evidence type="ECO:0000256" key="5">
    <source>
        <dbReference type="ARBA" id="ARBA00014155"/>
    </source>
</evidence>
<comment type="caution">
    <text evidence="13">Lacks conserved residue(s) required for the propagation of feature annotation.</text>
</comment>
<evidence type="ECO:0000256" key="4">
    <source>
        <dbReference type="ARBA" id="ARBA00012219"/>
    </source>
</evidence>
<evidence type="ECO:0000256" key="3">
    <source>
        <dbReference type="ARBA" id="ARBA00009256"/>
    </source>
</evidence>
<feature type="binding site" evidence="13">
    <location>
        <begin position="149"/>
        <end position="152"/>
    </location>
    <ligand>
        <name>ATP</name>
        <dbReference type="ChEBI" id="CHEBI:30616"/>
    </ligand>
</feature>
<evidence type="ECO:0000256" key="7">
    <source>
        <dbReference type="ARBA" id="ARBA00022598"/>
    </source>
</evidence>
<dbReference type="Pfam" id="PF02569">
    <property type="entry name" value="Pantoate_ligase"/>
    <property type="match status" value="1"/>
</dbReference>
<feature type="binding site" evidence="13">
    <location>
        <begin position="30"/>
        <end position="37"/>
    </location>
    <ligand>
        <name>ATP</name>
        <dbReference type="ChEBI" id="CHEBI:30616"/>
    </ligand>
</feature>
<evidence type="ECO:0000256" key="9">
    <source>
        <dbReference type="ARBA" id="ARBA00022741"/>
    </source>
</evidence>
<dbReference type="SUPFAM" id="SSF52374">
    <property type="entry name" value="Nucleotidylyl transferase"/>
    <property type="match status" value="1"/>
</dbReference>
<protein>
    <recommendedName>
        <fullName evidence="5 13">Pantothenate synthetase</fullName>
        <shortName evidence="13">PS</shortName>
        <ecNumber evidence="4 13">6.3.2.1</ecNumber>
    </recommendedName>
    <alternativeName>
        <fullName evidence="13">Pantoate--beta-alanine ligase</fullName>
    </alternativeName>
    <alternativeName>
        <fullName evidence="13">Pantoate-activating enzyme</fullName>
    </alternativeName>
</protein>
<dbReference type="InterPro" id="IPR004821">
    <property type="entry name" value="Cyt_trans-like"/>
</dbReference>
<comment type="miscellaneous">
    <text evidence="13">The reaction proceeds by a bi uni uni bi ping pong mechanism.</text>
</comment>
<comment type="similarity">
    <text evidence="3 13">Belongs to the pantothenate synthetase family.</text>
</comment>
<dbReference type="Gene3D" id="3.30.1300.10">
    <property type="entry name" value="Pantoate-beta-alanine ligase, C-terminal domain"/>
    <property type="match status" value="1"/>
</dbReference>
<dbReference type="HAMAP" id="MF_00158">
    <property type="entry name" value="PanC"/>
    <property type="match status" value="1"/>
</dbReference>
<evidence type="ECO:0000256" key="6">
    <source>
        <dbReference type="ARBA" id="ARBA00022490"/>
    </source>
</evidence>
<comment type="pathway">
    <text evidence="2 13">Cofactor biosynthesis; (R)-pantothenate biosynthesis; (R)-pantothenate from (R)-pantoate and beta-alanine: step 1/1.</text>
</comment>
<dbReference type="RefSeq" id="WP_122101483.1">
    <property type="nucleotide sequence ID" value="NZ_RFLY01000008.1"/>
</dbReference>
<evidence type="ECO:0000256" key="8">
    <source>
        <dbReference type="ARBA" id="ARBA00022655"/>
    </source>
</evidence>
<evidence type="ECO:0000313" key="15">
    <source>
        <dbReference type="Proteomes" id="UP000275012"/>
    </source>
</evidence>
<evidence type="ECO:0000256" key="12">
    <source>
        <dbReference type="ARBA" id="ARBA00055042"/>
    </source>
</evidence>
<evidence type="ECO:0000256" key="11">
    <source>
        <dbReference type="ARBA" id="ARBA00048258"/>
    </source>
</evidence>
<comment type="function">
    <text evidence="12 13">Catalyzes the condensation of pantoate with beta-alanine in an ATP-dependent reaction via a pantoyl-adenylate intermediate.</text>
</comment>
<proteinExistence type="inferred from homology"/>
<accession>A0A3M2HZD2</accession>
<dbReference type="GO" id="GO:0004592">
    <property type="term" value="F:pantoate-beta-alanine ligase activity"/>
    <property type="evidence" value="ECO:0007669"/>
    <property type="project" value="UniProtKB-UniRule"/>
</dbReference>
<dbReference type="GO" id="GO:0005829">
    <property type="term" value="C:cytosol"/>
    <property type="evidence" value="ECO:0007669"/>
    <property type="project" value="TreeGrafter"/>
</dbReference>
<gene>
    <name evidence="13" type="primary">panC</name>
    <name evidence="14" type="ORF">EBB59_07255</name>
</gene>
<dbReference type="PANTHER" id="PTHR21299:SF1">
    <property type="entry name" value="PANTOATE--BETA-ALANINE LIGASE"/>
    <property type="match status" value="1"/>
</dbReference>
<feature type="active site" description="Proton donor" evidence="13">
    <location>
        <position position="37"/>
    </location>
</feature>
<dbReference type="UniPathway" id="UPA00028">
    <property type="reaction ID" value="UER00005"/>
</dbReference>
<evidence type="ECO:0000256" key="10">
    <source>
        <dbReference type="ARBA" id="ARBA00022840"/>
    </source>
</evidence>
<feature type="binding site" evidence="13">
    <location>
        <position position="155"/>
    </location>
    <ligand>
        <name>(R)-pantoate</name>
        <dbReference type="ChEBI" id="CHEBI:15980"/>
    </ligand>
</feature>
<evidence type="ECO:0000313" key="14">
    <source>
        <dbReference type="EMBL" id="RMH93010.1"/>
    </source>
</evidence>
<feature type="binding site" evidence="13">
    <location>
        <position position="61"/>
    </location>
    <ligand>
        <name>beta-alanine</name>
        <dbReference type="ChEBI" id="CHEBI:57966"/>
    </ligand>
</feature>
<evidence type="ECO:0000256" key="2">
    <source>
        <dbReference type="ARBA" id="ARBA00004990"/>
    </source>
</evidence>
<dbReference type="Proteomes" id="UP000275012">
    <property type="component" value="Unassembled WGS sequence"/>
</dbReference>
<evidence type="ECO:0000256" key="13">
    <source>
        <dbReference type="HAMAP-Rule" id="MF_00158"/>
    </source>
</evidence>
<dbReference type="InterPro" id="IPR042176">
    <property type="entry name" value="Pantoate_ligase_C"/>
</dbReference>
<feature type="binding site" evidence="13">
    <location>
        <position position="61"/>
    </location>
    <ligand>
        <name>(R)-pantoate</name>
        <dbReference type="ChEBI" id="CHEBI:15980"/>
    </ligand>
</feature>
<dbReference type="NCBIfam" id="TIGR00125">
    <property type="entry name" value="cyt_tran_rel"/>
    <property type="match status" value="1"/>
</dbReference>
<dbReference type="AlphaFoldDB" id="A0A3M2HZD2"/>
<dbReference type="PANTHER" id="PTHR21299">
    <property type="entry name" value="CYTIDYLATE KINASE/PANTOATE-BETA-ALANINE LIGASE"/>
    <property type="match status" value="1"/>
</dbReference>
<reference evidence="14 15" key="1">
    <citation type="submission" date="2018-10" db="EMBL/GenBank/DDBJ databases">
        <title>Proposal of Lysobacter pythonis sp. nov. isolated from royal pythons (Python regius).</title>
        <authorList>
            <person name="Hans-Juergen B."/>
            <person name="Huptas C."/>
            <person name="Sandra B."/>
            <person name="Igor L."/>
            <person name="Joachim S."/>
            <person name="Siegfried S."/>
            <person name="Mareike W."/>
            <person name="Peter K."/>
        </authorList>
    </citation>
    <scope>NUCLEOTIDE SEQUENCE [LARGE SCALE GENOMIC DNA]</scope>
    <source>
        <strain evidence="14 15">4284/11</strain>
    </source>
</reference>
<dbReference type="InterPro" id="IPR014729">
    <property type="entry name" value="Rossmann-like_a/b/a_fold"/>
</dbReference>
<feature type="binding site" evidence="13">
    <location>
        <begin position="186"/>
        <end position="189"/>
    </location>
    <ligand>
        <name>ATP</name>
        <dbReference type="ChEBI" id="CHEBI:30616"/>
    </ligand>
</feature>
<sequence>MITATSLDSLRAQVRGWKQAGQRIALVPTMGNLHAGHYSLIALARRHADRVVASVFVNPTQFGPNEDFDRYPRTPEADAAGLDDAGGDLLWLPKVDTMYPLGVGNAVTVGVPGIAGVLDGAHRPGHFDGVATVVARLFNQVLPDVAIFGRKDYQQLAVIRHLVRDLAFPVEIVGAEIKRENDGLAMSSRNQYLSPAERETAPVIHRTLSAMRDALRAGLAREEVEANAARALALAGFAPDYAVIRTPEFRAPADGEPGPRVALIAARLGATRLIDNLEFQLEPHAEVGAGGIGG</sequence>
<comment type="catalytic activity">
    <reaction evidence="11 13">
        <text>(R)-pantoate + beta-alanine + ATP = (R)-pantothenate + AMP + diphosphate + H(+)</text>
        <dbReference type="Rhea" id="RHEA:10912"/>
        <dbReference type="ChEBI" id="CHEBI:15378"/>
        <dbReference type="ChEBI" id="CHEBI:15980"/>
        <dbReference type="ChEBI" id="CHEBI:29032"/>
        <dbReference type="ChEBI" id="CHEBI:30616"/>
        <dbReference type="ChEBI" id="CHEBI:33019"/>
        <dbReference type="ChEBI" id="CHEBI:57966"/>
        <dbReference type="ChEBI" id="CHEBI:456215"/>
        <dbReference type="EC" id="6.3.2.1"/>
    </reaction>
</comment>
<comment type="subcellular location">
    <subcellularLocation>
        <location evidence="1 13">Cytoplasm</location>
    </subcellularLocation>
</comment>
<dbReference type="GO" id="GO:0015940">
    <property type="term" value="P:pantothenate biosynthetic process"/>
    <property type="evidence" value="ECO:0007669"/>
    <property type="project" value="UniProtKB-UniRule"/>
</dbReference>
<keyword evidence="8 13" id="KW-0566">Pantothenate biosynthesis</keyword>
<organism evidence="14 15">
    <name type="scientific">Solilutibacter pythonis</name>
    <dbReference type="NCBI Taxonomy" id="2483112"/>
    <lineage>
        <taxon>Bacteria</taxon>
        <taxon>Pseudomonadati</taxon>
        <taxon>Pseudomonadota</taxon>
        <taxon>Gammaproteobacteria</taxon>
        <taxon>Lysobacterales</taxon>
        <taxon>Lysobacteraceae</taxon>
        <taxon>Solilutibacter</taxon>
    </lineage>
</organism>
<dbReference type="OrthoDB" id="9773087at2"/>
<comment type="subunit">
    <text evidence="13">Homodimer.</text>
</comment>
<keyword evidence="15" id="KW-1185">Reference proteome</keyword>
<dbReference type="GO" id="GO:0005524">
    <property type="term" value="F:ATP binding"/>
    <property type="evidence" value="ECO:0007669"/>
    <property type="project" value="UniProtKB-KW"/>
</dbReference>
<dbReference type="EC" id="6.3.2.1" evidence="4 13"/>
<dbReference type="CDD" id="cd00560">
    <property type="entry name" value="PanC"/>
    <property type="match status" value="1"/>
</dbReference>
<dbReference type="InterPro" id="IPR003721">
    <property type="entry name" value="Pantoate_ligase"/>
</dbReference>
<dbReference type="NCBIfam" id="TIGR00018">
    <property type="entry name" value="panC"/>
    <property type="match status" value="1"/>
</dbReference>